<organism evidence="8 9">
    <name type="scientific">Candidatus Magnetobacterium bavaricum</name>
    <dbReference type="NCBI Taxonomy" id="29290"/>
    <lineage>
        <taxon>Bacteria</taxon>
        <taxon>Pseudomonadati</taxon>
        <taxon>Nitrospirota</taxon>
        <taxon>Thermodesulfovibrionia</taxon>
        <taxon>Thermodesulfovibrionales</taxon>
        <taxon>Candidatus Magnetobacteriaceae</taxon>
        <taxon>Candidatus Magnetobacterium</taxon>
    </lineage>
</organism>
<accession>A0A0F3GJL4</accession>
<dbReference type="PROSITE" id="PS51332">
    <property type="entry name" value="B12_BINDING"/>
    <property type="match status" value="1"/>
</dbReference>
<keyword evidence="9" id="KW-1185">Reference proteome</keyword>
<keyword evidence="5" id="KW-0411">Iron-sulfur</keyword>
<evidence type="ECO:0000256" key="4">
    <source>
        <dbReference type="ARBA" id="ARBA00023004"/>
    </source>
</evidence>
<dbReference type="Pfam" id="PF02310">
    <property type="entry name" value="B12-binding"/>
    <property type="match status" value="1"/>
</dbReference>
<dbReference type="GO" id="GO:0003824">
    <property type="term" value="F:catalytic activity"/>
    <property type="evidence" value="ECO:0007669"/>
    <property type="project" value="InterPro"/>
</dbReference>
<dbReference type="InterPro" id="IPR007197">
    <property type="entry name" value="rSAM"/>
</dbReference>
<evidence type="ECO:0000256" key="5">
    <source>
        <dbReference type="ARBA" id="ARBA00023014"/>
    </source>
</evidence>
<dbReference type="SFLD" id="SFLDS00029">
    <property type="entry name" value="Radical_SAM"/>
    <property type="match status" value="1"/>
</dbReference>
<dbReference type="InterPro" id="IPR058240">
    <property type="entry name" value="rSAM_sf"/>
</dbReference>
<sequence length="493" mass="57160">MNRCDFKVCFVSFYNEAAYGLRQLHAIVNHLTFSSKMIFIKLRLEDSFTKKTNNVTDIEESLFIDYIKENKPDVMAFSLVSSNFTLYRRLFKRIRPLGDFKIVLGGWQVSLNPEKCIDYCDILCIGEGELIIGELIECLYKKQSIDHISNLWIRAGSETIKNSVGPLLTDFDTIPIQTYKDELSLFIDNNIIIQHDPYLKSDRYGTFLGRGCPYHCTYCSNSYMAAKIYPNQWSKVRLRSVENAICELLEAKRNIMTLKYIIFYDEVFSPNIAYVQQFFDRYLKEIGLPFYCMFYPGTCSEEMAIILKNSMLAGVWMGIQSGSERVRKEVFKRRTNSKSIIKQAQIFNKYNISVKYDIIFDNPFETFDESLETIELLLNLPQPFKINAFSLKFFPNTEITQMALDSGMITDENLNDALEDDHQDTKVTIECHNNNLEFLNLLAMYIAILAPNSFLNSKIDYIRQTINTYKCSGNYDKLKNDFVSLSSDIAITK</sequence>
<comment type="caution">
    <text evidence="8">The sequence shown here is derived from an EMBL/GenBank/DDBJ whole genome shotgun (WGS) entry which is preliminary data.</text>
</comment>
<dbReference type="Pfam" id="PF04055">
    <property type="entry name" value="Radical_SAM"/>
    <property type="match status" value="1"/>
</dbReference>
<evidence type="ECO:0000313" key="8">
    <source>
        <dbReference type="EMBL" id="KJU82086.1"/>
    </source>
</evidence>
<protein>
    <submittedName>
        <fullName evidence="8">Radical SAM domain-containing protein</fullName>
    </submittedName>
</protein>
<name>A0A0F3GJL4_9BACT</name>
<reference evidence="8 9" key="1">
    <citation type="submission" date="2015-02" db="EMBL/GenBank/DDBJ databases">
        <title>Single-cell genomics of uncultivated deep-branching MTB reveals a conserved set of magnetosome genes.</title>
        <authorList>
            <person name="Kolinko S."/>
            <person name="Richter M."/>
            <person name="Glockner F.O."/>
            <person name="Brachmann A."/>
            <person name="Schuler D."/>
        </authorList>
    </citation>
    <scope>NUCLEOTIDE SEQUENCE [LARGE SCALE GENOMIC DNA]</scope>
    <source>
        <strain evidence="8">TM-1</strain>
    </source>
</reference>
<dbReference type="SFLD" id="SFLDG01082">
    <property type="entry name" value="B12-binding_domain_containing"/>
    <property type="match status" value="1"/>
</dbReference>
<evidence type="ECO:0000256" key="1">
    <source>
        <dbReference type="ARBA" id="ARBA00001966"/>
    </source>
</evidence>
<evidence type="ECO:0000256" key="2">
    <source>
        <dbReference type="ARBA" id="ARBA00022691"/>
    </source>
</evidence>
<keyword evidence="2" id="KW-0949">S-adenosyl-L-methionine</keyword>
<evidence type="ECO:0000259" key="6">
    <source>
        <dbReference type="PROSITE" id="PS51332"/>
    </source>
</evidence>
<dbReference type="SUPFAM" id="SSF102114">
    <property type="entry name" value="Radical SAM enzymes"/>
    <property type="match status" value="1"/>
</dbReference>
<dbReference type="InterPro" id="IPR006638">
    <property type="entry name" value="Elp3/MiaA/NifB-like_rSAM"/>
</dbReference>
<feature type="domain" description="Radical SAM core" evidence="7">
    <location>
        <begin position="198"/>
        <end position="430"/>
    </location>
</feature>
<dbReference type="AlphaFoldDB" id="A0A0F3GJL4"/>
<dbReference type="PROSITE" id="PS51918">
    <property type="entry name" value="RADICAL_SAM"/>
    <property type="match status" value="1"/>
</dbReference>
<dbReference type="GO" id="GO:0051536">
    <property type="term" value="F:iron-sulfur cluster binding"/>
    <property type="evidence" value="ECO:0007669"/>
    <property type="project" value="UniProtKB-KW"/>
</dbReference>
<dbReference type="Gene3D" id="3.40.50.280">
    <property type="entry name" value="Cobalamin-binding domain"/>
    <property type="match status" value="1"/>
</dbReference>
<evidence type="ECO:0000313" key="9">
    <source>
        <dbReference type="Proteomes" id="UP000033423"/>
    </source>
</evidence>
<dbReference type="CDD" id="cd01335">
    <property type="entry name" value="Radical_SAM"/>
    <property type="match status" value="1"/>
</dbReference>
<dbReference type="Gene3D" id="3.80.30.20">
    <property type="entry name" value="tm_1862 like domain"/>
    <property type="match status" value="1"/>
</dbReference>
<gene>
    <name evidence="8" type="ORF">MBAV_005741</name>
</gene>
<feature type="domain" description="B12-binding" evidence="6">
    <location>
        <begin position="3"/>
        <end position="146"/>
    </location>
</feature>
<keyword evidence="3" id="KW-0479">Metal-binding</keyword>
<dbReference type="InterPro" id="IPR006158">
    <property type="entry name" value="Cobalamin-bd"/>
</dbReference>
<comment type="cofactor">
    <cofactor evidence="1">
        <name>[4Fe-4S] cluster</name>
        <dbReference type="ChEBI" id="CHEBI:49883"/>
    </cofactor>
</comment>
<dbReference type="EMBL" id="LACI01002428">
    <property type="protein sequence ID" value="KJU82086.1"/>
    <property type="molecule type" value="Genomic_DNA"/>
</dbReference>
<dbReference type="SMART" id="SM00729">
    <property type="entry name" value="Elp3"/>
    <property type="match status" value="1"/>
</dbReference>
<dbReference type="GO" id="GO:0046872">
    <property type="term" value="F:metal ion binding"/>
    <property type="evidence" value="ECO:0007669"/>
    <property type="project" value="UniProtKB-KW"/>
</dbReference>
<dbReference type="GO" id="GO:0031419">
    <property type="term" value="F:cobalamin binding"/>
    <property type="evidence" value="ECO:0007669"/>
    <property type="project" value="InterPro"/>
</dbReference>
<dbReference type="InterPro" id="IPR023404">
    <property type="entry name" value="rSAM_horseshoe"/>
</dbReference>
<evidence type="ECO:0000256" key="3">
    <source>
        <dbReference type="ARBA" id="ARBA00022723"/>
    </source>
</evidence>
<keyword evidence="4" id="KW-0408">Iron</keyword>
<dbReference type="InterPro" id="IPR051198">
    <property type="entry name" value="BchE-like"/>
</dbReference>
<evidence type="ECO:0000259" key="7">
    <source>
        <dbReference type="PROSITE" id="PS51918"/>
    </source>
</evidence>
<dbReference type="PANTHER" id="PTHR43409">
    <property type="entry name" value="ANAEROBIC MAGNESIUM-PROTOPORPHYRIN IX MONOMETHYL ESTER CYCLASE-RELATED"/>
    <property type="match status" value="1"/>
</dbReference>
<dbReference type="Proteomes" id="UP000033423">
    <property type="component" value="Unassembled WGS sequence"/>
</dbReference>
<proteinExistence type="predicted"/>